<dbReference type="InterPro" id="IPR014044">
    <property type="entry name" value="CAP_dom"/>
</dbReference>
<protein>
    <submittedName>
        <fullName evidence="4">CAP domain-containing protein</fullName>
    </submittedName>
</protein>
<dbReference type="Pfam" id="PF00188">
    <property type="entry name" value="CAP"/>
    <property type="match status" value="1"/>
</dbReference>
<feature type="compositionally biased region" description="Basic and acidic residues" evidence="1">
    <location>
        <begin position="72"/>
        <end position="86"/>
    </location>
</feature>
<sequence>MKKSIAVLMLGSALLLPNNTSVEASYSDNDGLVQKAQNIQCYVLESKYPTLQFTKYINQVDFDQAYQLIKSQEDKKQDKWVSAKDKKSAKHNHKNEQSKPVEENSPAKPVEKPELNDQVESPETNPTPEVTPQPETKPEQEVTPVPEAKPEQETPAEVTPSEPAESTQDASLSAMEQAVLDLTNAERQKAGLQPLQADSNLMNSARQKSADMASNGYFSHTSPTYGSPFDQMKANGITYRSAAENIAMGQRTAEEVVKGWMESPGHRQNILTPEFTHIGIGFDQNGNYWTQQFIQK</sequence>
<dbReference type="SUPFAM" id="SSF55797">
    <property type="entry name" value="PR-1-like"/>
    <property type="match status" value="1"/>
</dbReference>
<dbReference type="EMBL" id="JBHSNO010000001">
    <property type="protein sequence ID" value="MFC5587615.1"/>
    <property type="molecule type" value="Genomic_DNA"/>
</dbReference>
<dbReference type="Proteomes" id="UP001596109">
    <property type="component" value="Unassembled WGS sequence"/>
</dbReference>
<proteinExistence type="predicted"/>
<gene>
    <name evidence="4" type="ORF">ACFPRA_01665</name>
</gene>
<keyword evidence="2" id="KW-0732">Signal</keyword>
<dbReference type="CDD" id="cd05379">
    <property type="entry name" value="CAP_bacterial"/>
    <property type="match status" value="1"/>
</dbReference>
<feature type="chain" id="PRO_5047304200" evidence="2">
    <location>
        <begin position="25"/>
        <end position="296"/>
    </location>
</feature>
<accession>A0ABW0TGR8</accession>
<comment type="caution">
    <text evidence="4">The sequence shown here is derived from an EMBL/GenBank/DDBJ whole genome shotgun (WGS) entry which is preliminary data.</text>
</comment>
<dbReference type="PANTHER" id="PTHR31157:SF1">
    <property type="entry name" value="SCP DOMAIN-CONTAINING PROTEIN"/>
    <property type="match status" value="1"/>
</dbReference>
<dbReference type="InterPro" id="IPR035940">
    <property type="entry name" value="CAP_sf"/>
</dbReference>
<feature type="domain" description="SCP" evidence="3">
    <location>
        <begin position="180"/>
        <end position="293"/>
    </location>
</feature>
<evidence type="ECO:0000313" key="4">
    <source>
        <dbReference type="EMBL" id="MFC5587615.1"/>
    </source>
</evidence>
<evidence type="ECO:0000256" key="2">
    <source>
        <dbReference type="SAM" id="SignalP"/>
    </source>
</evidence>
<feature type="compositionally biased region" description="Polar residues" evidence="1">
    <location>
        <begin position="118"/>
        <end position="134"/>
    </location>
</feature>
<dbReference type="InterPro" id="IPR014258">
    <property type="entry name" value="CAP_domain_YkwD-like"/>
</dbReference>
<feature type="signal peptide" evidence="2">
    <location>
        <begin position="1"/>
        <end position="24"/>
    </location>
</feature>
<dbReference type="RefSeq" id="WP_381429823.1">
    <property type="nucleotide sequence ID" value="NZ_JBHSNO010000001.1"/>
</dbReference>
<keyword evidence="5" id="KW-1185">Reference proteome</keyword>
<dbReference type="PANTHER" id="PTHR31157">
    <property type="entry name" value="SCP DOMAIN-CONTAINING PROTEIN"/>
    <property type="match status" value="1"/>
</dbReference>
<reference evidence="5" key="1">
    <citation type="journal article" date="2019" name="Int. J. Syst. Evol. Microbiol.">
        <title>The Global Catalogue of Microorganisms (GCM) 10K type strain sequencing project: providing services to taxonomists for standard genome sequencing and annotation.</title>
        <authorList>
            <consortium name="The Broad Institute Genomics Platform"/>
            <consortium name="The Broad Institute Genome Sequencing Center for Infectious Disease"/>
            <person name="Wu L."/>
            <person name="Ma J."/>
        </authorList>
    </citation>
    <scope>NUCLEOTIDE SEQUENCE [LARGE SCALE GENOMIC DNA]</scope>
    <source>
        <strain evidence="5">CGMCC 4.1434</strain>
    </source>
</reference>
<dbReference type="NCBIfam" id="TIGR02909">
    <property type="entry name" value="spore_YkwD"/>
    <property type="match status" value="1"/>
</dbReference>
<evidence type="ECO:0000259" key="3">
    <source>
        <dbReference type="Pfam" id="PF00188"/>
    </source>
</evidence>
<evidence type="ECO:0000256" key="1">
    <source>
        <dbReference type="SAM" id="MobiDB-lite"/>
    </source>
</evidence>
<organism evidence="4 5">
    <name type="scientific">Sporosarcina soli</name>
    <dbReference type="NCBI Taxonomy" id="334736"/>
    <lineage>
        <taxon>Bacteria</taxon>
        <taxon>Bacillati</taxon>
        <taxon>Bacillota</taxon>
        <taxon>Bacilli</taxon>
        <taxon>Bacillales</taxon>
        <taxon>Caryophanaceae</taxon>
        <taxon>Sporosarcina</taxon>
    </lineage>
</organism>
<feature type="region of interest" description="Disordered" evidence="1">
    <location>
        <begin position="72"/>
        <end position="173"/>
    </location>
</feature>
<evidence type="ECO:0000313" key="5">
    <source>
        <dbReference type="Proteomes" id="UP001596109"/>
    </source>
</evidence>
<dbReference type="Gene3D" id="3.40.33.10">
    <property type="entry name" value="CAP"/>
    <property type="match status" value="1"/>
</dbReference>
<name>A0ABW0TGR8_9BACL</name>